<dbReference type="EMBL" id="LN483166">
    <property type="protein sequence ID" value="CED84744.1"/>
    <property type="molecule type" value="Genomic_DNA"/>
</dbReference>
<evidence type="ECO:0000256" key="2">
    <source>
        <dbReference type="ARBA" id="ARBA00022729"/>
    </source>
</evidence>
<feature type="coiled-coil region" evidence="5">
    <location>
        <begin position="157"/>
        <end position="198"/>
    </location>
</feature>
<dbReference type="InterPro" id="IPR036607">
    <property type="entry name" value="PRKCSH"/>
</dbReference>
<dbReference type="Gene3D" id="2.70.130.10">
    <property type="entry name" value="Mannose-6-phosphate receptor binding domain"/>
    <property type="match status" value="1"/>
</dbReference>
<protein>
    <recommendedName>
        <fullName evidence="1">Glucosidase 2 subunit beta</fullName>
    </recommendedName>
</protein>
<organism evidence="9">
    <name type="scientific">Phaffia rhodozyma</name>
    <name type="common">Yeast</name>
    <name type="synonym">Xanthophyllomyces dendrorhous</name>
    <dbReference type="NCBI Taxonomy" id="264483"/>
    <lineage>
        <taxon>Eukaryota</taxon>
        <taxon>Fungi</taxon>
        <taxon>Dikarya</taxon>
        <taxon>Basidiomycota</taxon>
        <taxon>Agaricomycotina</taxon>
        <taxon>Tremellomycetes</taxon>
        <taxon>Cystofilobasidiales</taxon>
        <taxon>Mrakiaceae</taxon>
        <taxon>Phaffia</taxon>
    </lineage>
</organism>
<dbReference type="GO" id="GO:0016301">
    <property type="term" value="F:kinase activity"/>
    <property type="evidence" value="ECO:0007669"/>
    <property type="project" value="UniProtKB-KW"/>
</dbReference>
<keyword evidence="2 7" id="KW-0732">Signal</keyword>
<dbReference type="AlphaFoldDB" id="A0A0F7SVF7"/>
<keyword evidence="9" id="KW-0418">Kinase</keyword>
<dbReference type="InterPro" id="IPR044865">
    <property type="entry name" value="MRH_dom"/>
</dbReference>
<dbReference type="SUPFAM" id="SSF50911">
    <property type="entry name" value="Mannose 6-phosphate receptor domain"/>
    <property type="match status" value="1"/>
</dbReference>
<proteinExistence type="predicted"/>
<feature type="signal peptide" evidence="7">
    <location>
        <begin position="1"/>
        <end position="23"/>
    </location>
</feature>
<evidence type="ECO:0000256" key="5">
    <source>
        <dbReference type="SAM" id="Coils"/>
    </source>
</evidence>
<keyword evidence="5" id="KW-0175">Coiled coil</keyword>
<keyword evidence="3" id="KW-0256">Endoplasmic reticulum</keyword>
<evidence type="ECO:0000256" key="6">
    <source>
        <dbReference type="SAM" id="MobiDB-lite"/>
    </source>
</evidence>
<feature type="chain" id="PRO_5002522535" description="Glucosidase 2 subunit beta" evidence="7">
    <location>
        <begin position="24"/>
        <end position="584"/>
    </location>
</feature>
<name>A0A0F7SVF7_PHARH</name>
<evidence type="ECO:0000256" key="4">
    <source>
        <dbReference type="ARBA" id="ARBA00023157"/>
    </source>
</evidence>
<dbReference type="Pfam" id="PF12999">
    <property type="entry name" value="PRKCSH-like"/>
    <property type="match status" value="1"/>
</dbReference>
<evidence type="ECO:0000313" key="9">
    <source>
        <dbReference type="EMBL" id="CED84744.1"/>
    </source>
</evidence>
<dbReference type="PROSITE" id="PS51914">
    <property type="entry name" value="MRH"/>
    <property type="match status" value="1"/>
</dbReference>
<feature type="compositionally biased region" description="Basic and acidic residues" evidence="6">
    <location>
        <begin position="573"/>
        <end position="584"/>
    </location>
</feature>
<evidence type="ECO:0000256" key="1">
    <source>
        <dbReference type="ARBA" id="ARBA00022387"/>
    </source>
</evidence>
<accession>A0A0F7SVF7</accession>
<dbReference type="InterPro" id="IPR039794">
    <property type="entry name" value="Gtb1-like"/>
</dbReference>
<dbReference type="GO" id="GO:0006491">
    <property type="term" value="P:N-glycan processing"/>
    <property type="evidence" value="ECO:0007669"/>
    <property type="project" value="TreeGrafter"/>
</dbReference>
<keyword evidence="9" id="KW-0808">Transferase</keyword>
<dbReference type="InterPro" id="IPR009011">
    <property type="entry name" value="Man6P_isomerase_rcpt-bd_dom_sf"/>
</dbReference>
<evidence type="ECO:0000256" key="7">
    <source>
        <dbReference type="SAM" id="SignalP"/>
    </source>
</evidence>
<feature type="region of interest" description="Disordered" evidence="6">
    <location>
        <begin position="548"/>
        <end position="584"/>
    </location>
</feature>
<evidence type="ECO:0000259" key="8">
    <source>
        <dbReference type="PROSITE" id="PS51914"/>
    </source>
</evidence>
<evidence type="ECO:0000256" key="3">
    <source>
        <dbReference type="ARBA" id="ARBA00022824"/>
    </source>
</evidence>
<sequence>MLPVLAIPLLMASSLSVSTQVAAFDPSTIKGLNPEKYSLYKPSAQKTFTCLTGSKKVISWNAVNDDYCDCEDGSDEPGTSACRNSTFYCANVGHLPGVILSSRVGDGICDPECCDGSDEAPGVCENRCGEIGKEFRAARDAEAKIRKTGAKIRSSYIAFAQKRKVQLEQELEKLVEDVSKKEAEVKQAEKVVETSEAEEGATKEKRRASPLFQSLLNHRSILSALQTRTARAETELEQLKGIMEEFVRSYNPNYQDMAVRAAAKGYMELFHDGRTPPAEGTGEGETEIKKEAVEEELGSQAVTDQDLEELEKLDLEGLLVGWDDGTTASSFSSSSFASLAEDSILYNIGNYIPDPFVESYEFLRGSFVEWLIKLGVVEPTDVKAKAKSSASTASSPSREKLTVAQTALTNLQSSLSNTQSTLSDLTAKFGPQGEWKKLEGTCIEKNLGEYTYELCFFGEAKQKSNKGGSVNSLGRFKQWNYDSKATEGTEGFYQKQLYDMGAKCWNGPHRSVKLEMTCARENELLSVMELEKCEYLFKGTSPALCWPETEAEGGGGSGSEVEDVKEKDEDEAKVEVGIKHEREL</sequence>
<keyword evidence="4" id="KW-1015">Disulfide bond</keyword>
<dbReference type="Pfam" id="PF13015">
    <property type="entry name" value="PRKCSH_1"/>
    <property type="match status" value="1"/>
</dbReference>
<reference evidence="9" key="1">
    <citation type="submission" date="2014-08" db="EMBL/GenBank/DDBJ databases">
        <authorList>
            <person name="Sharma Rahul"/>
            <person name="Thines Marco"/>
        </authorList>
    </citation>
    <scope>NUCLEOTIDE SEQUENCE</scope>
</reference>
<dbReference type="PANTHER" id="PTHR12630">
    <property type="entry name" value="N-LINKED OLIGOSACCHARIDE PROCESSING"/>
    <property type="match status" value="1"/>
</dbReference>
<dbReference type="PANTHER" id="PTHR12630:SF1">
    <property type="entry name" value="GLUCOSIDASE 2 SUBUNIT BETA"/>
    <property type="match status" value="1"/>
</dbReference>
<feature type="domain" description="MRH" evidence="8">
    <location>
        <begin position="440"/>
        <end position="547"/>
    </location>
</feature>
<dbReference type="GO" id="GO:0017177">
    <property type="term" value="C:glucosidase II complex"/>
    <property type="evidence" value="ECO:0007669"/>
    <property type="project" value="TreeGrafter"/>
</dbReference>
<dbReference type="InterPro" id="IPR028146">
    <property type="entry name" value="PRKCSH_N"/>
</dbReference>